<keyword evidence="3" id="KW-1185">Reference proteome</keyword>
<evidence type="ECO:0000256" key="1">
    <source>
        <dbReference type="SAM" id="MobiDB-lite"/>
    </source>
</evidence>
<feature type="region of interest" description="Disordered" evidence="1">
    <location>
        <begin position="1"/>
        <end position="21"/>
    </location>
</feature>
<proteinExistence type="predicted"/>
<accession>A0A2Z6NB59</accession>
<dbReference type="EMBL" id="DF973526">
    <property type="protein sequence ID" value="GAU33470.1"/>
    <property type="molecule type" value="Genomic_DNA"/>
</dbReference>
<feature type="compositionally biased region" description="Pro residues" evidence="1">
    <location>
        <begin position="9"/>
        <end position="21"/>
    </location>
</feature>
<evidence type="ECO:0000313" key="3">
    <source>
        <dbReference type="Proteomes" id="UP000242715"/>
    </source>
</evidence>
<evidence type="ECO:0000313" key="2">
    <source>
        <dbReference type="EMBL" id="GAU33470.1"/>
    </source>
</evidence>
<gene>
    <name evidence="2" type="ORF">TSUD_158520</name>
</gene>
<reference evidence="3" key="1">
    <citation type="journal article" date="2017" name="Front. Plant Sci.">
        <title>Climate Clever Clovers: New Paradigm to Reduce the Environmental Footprint of Ruminants by Breeding Low Methanogenic Forages Utilizing Haplotype Variation.</title>
        <authorList>
            <person name="Kaur P."/>
            <person name="Appels R."/>
            <person name="Bayer P.E."/>
            <person name="Keeble-Gagnere G."/>
            <person name="Wang J."/>
            <person name="Hirakawa H."/>
            <person name="Shirasawa K."/>
            <person name="Vercoe P."/>
            <person name="Stefanova K."/>
            <person name="Durmic Z."/>
            <person name="Nichols P."/>
            <person name="Revell C."/>
            <person name="Isobe S.N."/>
            <person name="Edwards D."/>
            <person name="Erskine W."/>
        </authorList>
    </citation>
    <scope>NUCLEOTIDE SEQUENCE [LARGE SCALE GENOMIC DNA]</scope>
    <source>
        <strain evidence="3">cv. Daliak</strain>
    </source>
</reference>
<name>A0A2Z6NB59_TRISU</name>
<protein>
    <submittedName>
        <fullName evidence="2">Uncharacterized protein</fullName>
    </submittedName>
</protein>
<dbReference type="Proteomes" id="UP000242715">
    <property type="component" value="Unassembled WGS sequence"/>
</dbReference>
<organism evidence="2 3">
    <name type="scientific">Trifolium subterraneum</name>
    <name type="common">Subterranean clover</name>
    <dbReference type="NCBI Taxonomy" id="3900"/>
    <lineage>
        <taxon>Eukaryota</taxon>
        <taxon>Viridiplantae</taxon>
        <taxon>Streptophyta</taxon>
        <taxon>Embryophyta</taxon>
        <taxon>Tracheophyta</taxon>
        <taxon>Spermatophyta</taxon>
        <taxon>Magnoliopsida</taxon>
        <taxon>eudicotyledons</taxon>
        <taxon>Gunneridae</taxon>
        <taxon>Pentapetalae</taxon>
        <taxon>rosids</taxon>
        <taxon>fabids</taxon>
        <taxon>Fabales</taxon>
        <taxon>Fabaceae</taxon>
        <taxon>Papilionoideae</taxon>
        <taxon>50 kb inversion clade</taxon>
        <taxon>NPAAA clade</taxon>
        <taxon>Hologalegina</taxon>
        <taxon>IRL clade</taxon>
        <taxon>Trifolieae</taxon>
        <taxon>Trifolium</taxon>
    </lineage>
</organism>
<sequence length="105" mass="11872">MPSLSLHSSPPPPTLTSHSPPPRCNNQVWWCDEFHTPHQHFALSIPANLLSSVQLVRISIGYHFRRCCGGSDWDIAAADLVVDKLEVSWLVSLSFETYWVKVYVP</sequence>
<dbReference type="AlphaFoldDB" id="A0A2Z6NB59"/>